<dbReference type="GO" id="GO:0009279">
    <property type="term" value="C:cell outer membrane"/>
    <property type="evidence" value="ECO:0007669"/>
    <property type="project" value="UniProtKB-SubCell"/>
</dbReference>
<keyword evidence="3 8" id="KW-1134">Transmembrane beta strand</keyword>
<evidence type="ECO:0000313" key="14">
    <source>
        <dbReference type="Proteomes" id="UP000478837"/>
    </source>
</evidence>
<dbReference type="PANTHER" id="PTHR47234:SF3">
    <property type="entry name" value="SECRETIN_TONB SHORT N-TERMINAL DOMAIN-CONTAINING PROTEIN"/>
    <property type="match status" value="1"/>
</dbReference>
<keyword evidence="2 8" id="KW-0813">Transport</keyword>
<dbReference type="Pfam" id="PF00593">
    <property type="entry name" value="TonB_dep_Rec_b-barrel"/>
    <property type="match status" value="1"/>
</dbReference>
<feature type="domain" description="TonB-dependent receptor plug" evidence="12">
    <location>
        <begin position="60"/>
        <end position="181"/>
    </location>
</feature>
<evidence type="ECO:0000256" key="5">
    <source>
        <dbReference type="ARBA" id="ARBA00023077"/>
    </source>
</evidence>
<evidence type="ECO:0000256" key="7">
    <source>
        <dbReference type="ARBA" id="ARBA00023237"/>
    </source>
</evidence>
<evidence type="ECO:0000256" key="2">
    <source>
        <dbReference type="ARBA" id="ARBA00022448"/>
    </source>
</evidence>
<comment type="subcellular location">
    <subcellularLocation>
        <location evidence="1 8">Cell outer membrane</location>
        <topology evidence="1 8">Multi-pass membrane protein</topology>
    </subcellularLocation>
</comment>
<dbReference type="InterPro" id="IPR012910">
    <property type="entry name" value="Plug_dom"/>
</dbReference>
<sequence>MQQAKHGVMAFKLSIIASAVAGAAFSSSLLAQQQSPEQAALETDIEQIQIVGSRRVGRTINDSPVPIDIIDASSIEATGLTETNMILNQLLPSFNFPQPSITDGTDHVRPAQLRGLAPDHTLVLVNGKRRHTSALLNLNGSVGRGSSAVDLNAIPANAIKRIEVLRDGAAAQYGSDAIAGVINIVLKDASEGGNISATYGANVTTMDGVPNLESVSTNEQGDLAFNTGSDRELTDGQTFTLRGNVGFEWGDDGFVNVSAEYRDRGQANRADFDPRENYSRDANGNIDERELTVNRYNHVYGNGEVEDYALFVNAGRAITDDIEFYATAGLSSRDSLGGGFYRRAQDSRNVLDIYPNGFLPSIQTDISDMSLITGIKGYGEVWNYDLSLTHGGNELEYSVVNSLNTSLGPSSQTDFNAGTLEYNTTIFNADASRLVDTGVFYSEMNFAMGAEYRYESYDITAGEENSYIQGTFGPGGVVTDPVDGPFGAAGSQVFPGFTPASAGDNSRNNYSIYVDLEADVTENWNVAVAGRFEDYSDFGSTFNWKVTQRYTLSDAFALRASVSTGFRAPSLQQQYFTSVATTFVDGEPTETGTFAPSSDVAQALGSPGLDAEESNNYSAGFTYSPTADFNLTVDFYRIDIDDRIVLSNNLSGQAIESLLEGTGATRARFFLNAINSRTEGVDIVSTYTLNTSDFGAFNFNAGVNFNDNEVTDILDAPAVLQGAGFDQGNLFSDVELRRFETSAPDSKVNLGVTWSYDIYSTTLRTTRYGEVEDPSSVEARNEIIPSEWITDLDVRVAITDQLAVSVGANNIFDVYPEATRDLVDEVTTFSNIFPYSSFSPYGFTGRYVYGKVSYSF</sequence>
<dbReference type="PANTHER" id="PTHR47234">
    <property type="match status" value="1"/>
</dbReference>
<dbReference type="AlphaFoldDB" id="A0A6L9MQE5"/>
<evidence type="ECO:0000256" key="3">
    <source>
        <dbReference type="ARBA" id="ARBA00022452"/>
    </source>
</evidence>
<evidence type="ECO:0000256" key="4">
    <source>
        <dbReference type="ARBA" id="ARBA00022692"/>
    </source>
</evidence>
<evidence type="ECO:0000259" key="12">
    <source>
        <dbReference type="Pfam" id="PF07715"/>
    </source>
</evidence>
<dbReference type="RefSeq" id="WP_163109868.1">
    <property type="nucleotide sequence ID" value="NZ_JAAAWP010000001.1"/>
</dbReference>
<gene>
    <name evidence="13" type="ORF">GTW09_02890</name>
</gene>
<keyword evidence="6 8" id="KW-0472">Membrane</keyword>
<evidence type="ECO:0000256" key="1">
    <source>
        <dbReference type="ARBA" id="ARBA00004571"/>
    </source>
</evidence>
<feature type="chain" id="PRO_5026860113" evidence="10">
    <location>
        <begin position="32"/>
        <end position="856"/>
    </location>
</feature>
<comment type="caution">
    <text evidence="13">The sequence shown here is derived from an EMBL/GenBank/DDBJ whole genome shotgun (WGS) entry which is preliminary data.</text>
</comment>
<dbReference type="CDD" id="cd01347">
    <property type="entry name" value="ligand_gated_channel"/>
    <property type="match status" value="1"/>
</dbReference>
<dbReference type="SUPFAM" id="SSF56935">
    <property type="entry name" value="Porins"/>
    <property type="match status" value="1"/>
</dbReference>
<keyword evidence="10" id="KW-0732">Signal</keyword>
<evidence type="ECO:0000256" key="6">
    <source>
        <dbReference type="ARBA" id="ARBA00023136"/>
    </source>
</evidence>
<evidence type="ECO:0000313" key="13">
    <source>
        <dbReference type="EMBL" id="NDW20464.1"/>
    </source>
</evidence>
<keyword evidence="4 8" id="KW-0812">Transmembrane</keyword>
<comment type="similarity">
    <text evidence="8 9">Belongs to the TonB-dependent receptor family.</text>
</comment>
<evidence type="ECO:0000259" key="11">
    <source>
        <dbReference type="Pfam" id="PF00593"/>
    </source>
</evidence>
<keyword evidence="7 8" id="KW-0998">Cell outer membrane</keyword>
<reference evidence="13 14" key="1">
    <citation type="submission" date="2020-01" db="EMBL/GenBank/DDBJ databases">
        <title>Genomes of bacteria type strains.</title>
        <authorList>
            <person name="Chen J."/>
            <person name="Zhu S."/>
            <person name="Yang J."/>
        </authorList>
    </citation>
    <scope>NUCLEOTIDE SEQUENCE [LARGE SCALE GENOMIC DNA]</scope>
    <source>
        <strain evidence="13 14">LMG 22958</strain>
    </source>
</reference>
<dbReference type="InterPro" id="IPR000531">
    <property type="entry name" value="Beta-barrel_TonB"/>
</dbReference>
<dbReference type="Gene3D" id="2.170.130.10">
    <property type="entry name" value="TonB-dependent receptor, plug domain"/>
    <property type="match status" value="1"/>
</dbReference>
<dbReference type="InterPro" id="IPR036942">
    <property type="entry name" value="Beta-barrel_TonB_sf"/>
</dbReference>
<evidence type="ECO:0000256" key="10">
    <source>
        <dbReference type="SAM" id="SignalP"/>
    </source>
</evidence>
<accession>A0A6L9MQE5</accession>
<dbReference type="Pfam" id="PF07715">
    <property type="entry name" value="Plug"/>
    <property type="match status" value="1"/>
</dbReference>
<feature type="signal peptide" evidence="10">
    <location>
        <begin position="1"/>
        <end position="31"/>
    </location>
</feature>
<feature type="domain" description="TonB-dependent receptor-like beta-barrel" evidence="11">
    <location>
        <begin position="330"/>
        <end position="811"/>
    </location>
</feature>
<protein>
    <submittedName>
        <fullName evidence="13">TonB-dependent receptor</fullName>
    </submittedName>
</protein>
<proteinExistence type="inferred from homology"/>
<name>A0A6L9MQE5_9ALTE</name>
<keyword evidence="5 9" id="KW-0798">TonB box</keyword>
<dbReference type="InterPro" id="IPR039426">
    <property type="entry name" value="TonB-dep_rcpt-like"/>
</dbReference>
<dbReference type="InterPro" id="IPR037066">
    <property type="entry name" value="Plug_dom_sf"/>
</dbReference>
<dbReference type="PROSITE" id="PS52016">
    <property type="entry name" value="TONB_DEPENDENT_REC_3"/>
    <property type="match status" value="1"/>
</dbReference>
<dbReference type="EMBL" id="JAAAWP010000001">
    <property type="protein sequence ID" value="NDW20464.1"/>
    <property type="molecule type" value="Genomic_DNA"/>
</dbReference>
<evidence type="ECO:0000256" key="8">
    <source>
        <dbReference type="PROSITE-ProRule" id="PRU01360"/>
    </source>
</evidence>
<keyword evidence="13" id="KW-0675">Receptor</keyword>
<dbReference type="Proteomes" id="UP000478837">
    <property type="component" value="Unassembled WGS sequence"/>
</dbReference>
<keyword evidence="14" id="KW-1185">Reference proteome</keyword>
<evidence type="ECO:0000256" key="9">
    <source>
        <dbReference type="RuleBase" id="RU003357"/>
    </source>
</evidence>
<organism evidence="13 14">
    <name type="scientific">Alteromonas hispanica</name>
    <dbReference type="NCBI Taxonomy" id="315421"/>
    <lineage>
        <taxon>Bacteria</taxon>
        <taxon>Pseudomonadati</taxon>
        <taxon>Pseudomonadota</taxon>
        <taxon>Gammaproteobacteria</taxon>
        <taxon>Alteromonadales</taxon>
        <taxon>Alteromonadaceae</taxon>
        <taxon>Alteromonas/Salinimonas group</taxon>
        <taxon>Alteromonas</taxon>
    </lineage>
</organism>
<dbReference type="Gene3D" id="2.40.170.20">
    <property type="entry name" value="TonB-dependent receptor, beta-barrel domain"/>
    <property type="match status" value="1"/>
</dbReference>